<evidence type="ECO:0000313" key="12">
    <source>
        <dbReference type="RefSeq" id="XP_015889006.1"/>
    </source>
</evidence>
<dbReference type="PANTHER" id="PTHR32227">
    <property type="entry name" value="GLUCAN ENDO-1,3-BETA-GLUCOSIDASE BG1-RELATED-RELATED"/>
    <property type="match status" value="1"/>
</dbReference>
<evidence type="ECO:0000256" key="4">
    <source>
        <dbReference type="ARBA" id="ARBA00022801"/>
    </source>
</evidence>
<dbReference type="Gene3D" id="3.20.20.80">
    <property type="entry name" value="Glycosidases"/>
    <property type="match status" value="1"/>
</dbReference>
<dbReference type="AlphaFoldDB" id="A0A6P4A6F2"/>
<keyword evidence="11" id="KW-1185">Reference proteome</keyword>
<comment type="catalytic activity">
    <reaction evidence="1">
        <text>Hydrolysis of (1-&gt;3)-beta-D-glucosidic linkages in (1-&gt;3)-beta-D-glucans.</text>
        <dbReference type="EC" id="3.2.1.39"/>
    </reaction>
</comment>
<evidence type="ECO:0000256" key="7">
    <source>
        <dbReference type="ARBA" id="ARBA00033417"/>
    </source>
</evidence>
<feature type="signal peptide" evidence="10">
    <location>
        <begin position="1"/>
        <end position="25"/>
    </location>
</feature>
<reference evidence="12" key="1">
    <citation type="submission" date="2025-08" db="UniProtKB">
        <authorList>
            <consortium name="RefSeq"/>
        </authorList>
    </citation>
    <scope>IDENTIFICATION</scope>
    <source>
        <tissue evidence="12">Seedling</tissue>
    </source>
</reference>
<keyword evidence="10" id="KW-0732">Signal</keyword>
<dbReference type="FunCoup" id="A0A6P4A6F2">
    <property type="interactions" value="16"/>
</dbReference>
<dbReference type="InterPro" id="IPR000490">
    <property type="entry name" value="Glyco_hydro_17"/>
</dbReference>
<evidence type="ECO:0000256" key="3">
    <source>
        <dbReference type="ARBA" id="ARBA00012780"/>
    </source>
</evidence>
<dbReference type="GeneID" id="107423873"/>
<gene>
    <name evidence="12" type="primary">LOC107423873</name>
</gene>
<dbReference type="GO" id="GO:0042973">
    <property type="term" value="F:glucan endo-1,3-beta-D-glucosidase activity"/>
    <property type="evidence" value="ECO:0007669"/>
    <property type="project" value="UniProtKB-EC"/>
</dbReference>
<evidence type="ECO:0000256" key="8">
    <source>
        <dbReference type="RuleBase" id="RU004335"/>
    </source>
</evidence>
<dbReference type="SUPFAM" id="SSF51445">
    <property type="entry name" value="(Trans)glycosidases"/>
    <property type="match status" value="1"/>
</dbReference>
<dbReference type="FunFam" id="3.20.20.80:FF:000010">
    <property type="entry name" value="glucan endo-1,3-beta-glucosidase, basic"/>
    <property type="match status" value="1"/>
</dbReference>
<dbReference type="Pfam" id="PF00332">
    <property type="entry name" value="Glyco_hydro_17"/>
    <property type="match status" value="1"/>
</dbReference>
<dbReference type="GO" id="GO:0005975">
    <property type="term" value="P:carbohydrate metabolic process"/>
    <property type="evidence" value="ECO:0007669"/>
    <property type="project" value="InterPro"/>
</dbReference>
<evidence type="ECO:0000256" key="6">
    <source>
        <dbReference type="ARBA" id="ARBA00033335"/>
    </source>
</evidence>
<dbReference type="RefSeq" id="XP_015889006.1">
    <property type="nucleotide sequence ID" value="XM_016033520.4"/>
</dbReference>
<keyword evidence="4 9" id="KW-0378">Hydrolase</keyword>
<dbReference type="InParanoid" id="A0A6P4A6F2"/>
<dbReference type="KEGG" id="zju:107423873"/>
<name>A0A6P4A6F2_ZIZJJ</name>
<evidence type="ECO:0000256" key="10">
    <source>
        <dbReference type="SAM" id="SignalP"/>
    </source>
</evidence>
<dbReference type="Proteomes" id="UP001652623">
    <property type="component" value="Chromosome 7"/>
</dbReference>
<accession>A0A6P4A6F2</accession>
<protein>
    <recommendedName>
        <fullName evidence="3">glucan endo-1,3-beta-D-glucosidase</fullName>
        <ecNumber evidence="3">3.2.1.39</ecNumber>
    </recommendedName>
    <alternativeName>
        <fullName evidence="6">(1-&gt;3)-beta-glucan endohydrolase</fullName>
    </alternativeName>
    <alternativeName>
        <fullName evidence="7">Beta-1,3-endoglucanase</fullName>
    </alternativeName>
</protein>
<dbReference type="InterPro" id="IPR044965">
    <property type="entry name" value="Glyco_hydro_17_plant"/>
</dbReference>
<evidence type="ECO:0000313" key="11">
    <source>
        <dbReference type="Proteomes" id="UP001652623"/>
    </source>
</evidence>
<organism evidence="11 12">
    <name type="scientific">Ziziphus jujuba</name>
    <name type="common">Chinese jujube</name>
    <name type="synonym">Ziziphus sativa</name>
    <dbReference type="NCBI Taxonomy" id="326968"/>
    <lineage>
        <taxon>Eukaryota</taxon>
        <taxon>Viridiplantae</taxon>
        <taxon>Streptophyta</taxon>
        <taxon>Embryophyta</taxon>
        <taxon>Tracheophyta</taxon>
        <taxon>Spermatophyta</taxon>
        <taxon>Magnoliopsida</taxon>
        <taxon>eudicotyledons</taxon>
        <taxon>Gunneridae</taxon>
        <taxon>Pentapetalae</taxon>
        <taxon>rosids</taxon>
        <taxon>fabids</taxon>
        <taxon>Rosales</taxon>
        <taxon>Rhamnaceae</taxon>
        <taxon>Paliureae</taxon>
        <taxon>Ziziphus</taxon>
    </lineage>
</organism>
<evidence type="ECO:0000256" key="9">
    <source>
        <dbReference type="RuleBase" id="RU004336"/>
    </source>
</evidence>
<keyword evidence="5 9" id="KW-0326">Glycosidase</keyword>
<evidence type="ECO:0000256" key="5">
    <source>
        <dbReference type="ARBA" id="ARBA00023295"/>
    </source>
</evidence>
<feature type="chain" id="PRO_5028342210" description="glucan endo-1,3-beta-D-glucosidase" evidence="10">
    <location>
        <begin position="26"/>
        <end position="338"/>
    </location>
</feature>
<sequence>MALLGIALVLSAVSIIHNQIAHVAATEIGINYGLLGNDLPPPPEVVQLYKSVNINKVRLFDPNAPALNALRGSNISVIVGIRNEDLAGLAASQDAVNAWVATNIEPYLVDTLITYITVGNEVIPGAIGPNVLPVMQLLRTTLQTKNLLGIKVSTVLPANVLGVSFPPSAGAFTPETAPILRGILEFLTAQGWPLMINVYPYFAYAADPVNVRLDYAQFTATGVVVQDGPFGYTNLFDAIVDAFISAMEKENGGNVSVVVSETGWPSAGNGEFTTPALAGTYNGNLIKHIEAKVGTPKRPGAFIDSYIFATFNENQKPPGVEQNFGLFFPSKAPVYPIF</sequence>
<evidence type="ECO:0000256" key="1">
    <source>
        <dbReference type="ARBA" id="ARBA00000382"/>
    </source>
</evidence>
<dbReference type="EC" id="3.2.1.39" evidence="3"/>
<comment type="similarity">
    <text evidence="2 8">Belongs to the glycosyl hydrolase 17 family.</text>
</comment>
<dbReference type="InterPro" id="IPR017853">
    <property type="entry name" value="GH"/>
</dbReference>
<proteinExistence type="inferred from homology"/>
<evidence type="ECO:0000256" key="2">
    <source>
        <dbReference type="ARBA" id="ARBA00008773"/>
    </source>
</evidence>
<dbReference type="PROSITE" id="PS00587">
    <property type="entry name" value="GLYCOSYL_HYDROL_F17"/>
    <property type="match status" value="1"/>
</dbReference>